<dbReference type="GO" id="GO:0046583">
    <property type="term" value="F:monoatomic cation efflux transmembrane transporter activity"/>
    <property type="evidence" value="ECO:0007669"/>
    <property type="project" value="TreeGrafter"/>
</dbReference>
<name>A0A974PTL1_9HYPH</name>
<dbReference type="GO" id="GO:0010045">
    <property type="term" value="P:response to nickel cation"/>
    <property type="evidence" value="ECO:0007669"/>
    <property type="project" value="TreeGrafter"/>
</dbReference>
<keyword evidence="9" id="KW-0406">Ion transport</keyword>
<dbReference type="GO" id="GO:0032025">
    <property type="term" value="P:response to cobalt ion"/>
    <property type="evidence" value="ECO:0007669"/>
    <property type="project" value="TreeGrafter"/>
</dbReference>
<evidence type="ECO:0000256" key="6">
    <source>
        <dbReference type="ARBA" id="ARBA00022596"/>
    </source>
</evidence>
<dbReference type="Proteomes" id="UP000596427">
    <property type="component" value="Chromosome"/>
</dbReference>
<comment type="similarity">
    <text evidence="13">Belongs to the NiCoT transporter (TC 2.A.52) family.</text>
</comment>
<evidence type="ECO:0000256" key="5">
    <source>
        <dbReference type="ARBA" id="ARBA00022475"/>
    </source>
</evidence>
<dbReference type="EMBL" id="CP063362">
    <property type="protein sequence ID" value="QRG09169.1"/>
    <property type="molecule type" value="Genomic_DNA"/>
</dbReference>
<proteinExistence type="inferred from homology"/>
<dbReference type="PANTHER" id="PTHR40659:SF1">
    <property type="entry name" value="NICKEL_COBALT EFFLUX SYSTEM RCNA"/>
    <property type="match status" value="1"/>
</dbReference>
<comment type="function">
    <text evidence="1">Efflux system for nickel and cobalt.</text>
</comment>
<dbReference type="InterPro" id="IPR011541">
    <property type="entry name" value="Ni/Co_transpt_high_affinity"/>
</dbReference>
<evidence type="ECO:0000256" key="3">
    <source>
        <dbReference type="ARBA" id="ARBA00022426"/>
    </source>
</evidence>
<keyword evidence="11 13" id="KW-0472">Membrane</keyword>
<dbReference type="Pfam" id="PF03824">
    <property type="entry name" value="NicO"/>
    <property type="match status" value="2"/>
</dbReference>
<evidence type="ECO:0000256" key="9">
    <source>
        <dbReference type="ARBA" id="ARBA00023065"/>
    </source>
</evidence>
<keyword evidence="4 13" id="KW-0813">Transport</keyword>
<dbReference type="RefSeq" id="WP_203196087.1">
    <property type="nucleotide sequence ID" value="NZ_CP063362.1"/>
</dbReference>
<feature type="transmembrane region" description="Helical" evidence="13">
    <location>
        <begin position="140"/>
        <end position="165"/>
    </location>
</feature>
<evidence type="ECO:0000256" key="1">
    <source>
        <dbReference type="ARBA" id="ARBA00002510"/>
    </source>
</evidence>
<evidence type="ECO:0000256" key="12">
    <source>
        <dbReference type="ARBA" id="ARBA00023285"/>
    </source>
</evidence>
<keyword evidence="7 13" id="KW-0812">Transmembrane</keyword>
<dbReference type="PANTHER" id="PTHR40659">
    <property type="entry name" value="NICKEL/COBALT EFFLUX SYSTEM RCNA"/>
    <property type="match status" value="1"/>
</dbReference>
<evidence type="ECO:0000256" key="13">
    <source>
        <dbReference type="RuleBase" id="RU362101"/>
    </source>
</evidence>
<sequence length="345" mass="34367">MPVSNVTGVAAPLRRATGVLLALGALLALALLAALLLYPEFAFAQGLGGGGKPPTPFGLGGPPGAAAPSGVTGFLLAKQAEFYLALKSAVRAAKAGGHAFFLLAGLSFAYGVFHAAGPGHGKAVISSYILADGGTLRRGAALSLAAGVVQAMSAILLVSIVFLALNATSGTMDRVVNMVEIGAYGGIGLFGLYLAFVKGRRLVAALRGDAHAHDADCGCGDAHAPDPALLATGGDLRRAAVAVLSAGARPCSGAIIVLSFALAQGVFASGVGAVFAMGLGTALTVTLIAAIAVYGKRLAVRLAGARTQRAEVLLSGLELTAAMLVMLFGFALLTGYIESERLTAG</sequence>
<feature type="transmembrane region" description="Helical" evidence="13">
    <location>
        <begin position="246"/>
        <end position="267"/>
    </location>
</feature>
<feature type="transmembrane region" description="Helical" evidence="13">
    <location>
        <begin position="99"/>
        <end position="119"/>
    </location>
</feature>
<keyword evidence="3" id="KW-0171">Cobalt transport</keyword>
<evidence type="ECO:0000256" key="10">
    <source>
        <dbReference type="ARBA" id="ARBA00023112"/>
    </source>
</evidence>
<keyword evidence="5" id="KW-1003">Cell membrane</keyword>
<evidence type="ECO:0000256" key="11">
    <source>
        <dbReference type="ARBA" id="ARBA00023136"/>
    </source>
</evidence>
<evidence type="ECO:0000256" key="2">
    <source>
        <dbReference type="ARBA" id="ARBA00004651"/>
    </source>
</evidence>
<protein>
    <recommendedName>
        <fullName evidence="13">Nickel/cobalt efflux system</fullName>
    </recommendedName>
</protein>
<evidence type="ECO:0000256" key="4">
    <source>
        <dbReference type="ARBA" id="ARBA00022448"/>
    </source>
</evidence>
<evidence type="ECO:0000256" key="8">
    <source>
        <dbReference type="ARBA" id="ARBA00022989"/>
    </source>
</evidence>
<keyword evidence="12" id="KW-0170">Cobalt</keyword>
<feature type="transmembrane region" description="Helical" evidence="13">
    <location>
        <begin position="177"/>
        <end position="197"/>
    </location>
</feature>
<dbReference type="KEGG" id="xdi:EZH22_13430"/>
<evidence type="ECO:0000256" key="7">
    <source>
        <dbReference type="ARBA" id="ARBA00022692"/>
    </source>
</evidence>
<gene>
    <name evidence="14" type="ORF">EZH22_13430</name>
</gene>
<reference evidence="14 15" key="1">
    <citation type="submission" date="2020-10" db="EMBL/GenBank/DDBJ databases">
        <title>Degradation of 1,4-Dioxane by Xanthobacter sp. YN2, via a Novel Group-2 Soluble Di-Iron Monooxygenase.</title>
        <authorList>
            <person name="Ma F."/>
            <person name="Wang Y."/>
            <person name="Yang J."/>
            <person name="Guo H."/>
            <person name="Su D."/>
            <person name="Yu L."/>
        </authorList>
    </citation>
    <scope>NUCLEOTIDE SEQUENCE [LARGE SCALE GENOMIC DNA]</scope>
    <source>
        <strain evidence="14 15">YN2</strain>
    </source>
</reference>
<dbReference type="GO" id="GO:0005886">
    <property type="term" value="C:plasma membrane"/>
    <property type="evidence" value="ECO:0007669"/>
    <property type="project" value="UniProtKB-SubCell"/>
</dbReference>
<keyword evidence="10" id="KW-0921">Nickel transport</keyword>
<dbReference type="InterPro" id="IPR051224">
    <property type="entry name" value="NiCoT_RcnA"/>
</dbReference>
<keyword evidence="6" id="KW-0533">Nickel</keyword>
<dbReference type="GO" id="GO:0015099">
    <property type="term" value="F:nickel cation transmembrane transporter activity"/>
    <property type="evidence" value="ECO:0007669"/>
    <property type="project" value="UniProtKB-UniRule"/>
</dbReference>
<evidence type="ECO:0000313" key="15">
    <source>
        <dbReference type="Proteomes" id="UP000596427"/>
    </source>
</evidence>
<dbReference type="GO" id="GO:0006824">
    <property type="term" value="P:cobalt ion transport"/>
    <property type="evidence" value="ECO:0007669"/>
    <property type="project" value="UniProtKB-KW"/>
</dbReference>
<keyword evidence="8 13" id="KW-1133">Transmembrane helix</keyword>
<organism evidence="14 15">
    <name type="scientific">Xanthobacter dioxanivorans</name>
    <dbReference type="NCBI Taxonomy" id="2528964"/>
    <lineage>
        <taxon>Bacteria</taxon>
        <taxon>Pseudomonadati</taxon>
        <taxon>Pseudomonadota</taxon>
        <taxon>Alphaproteobacteria</taxon>
        <taxon>Hyphomicrobiales</taxon>
        <taxon>Xanthobacteraceae</taxon>
        <taxon>Xanthobacter</taxon>
    </lineage>
</organism>
<accession>A0A974PTL1</accession>
<evidence type="ECO:0000313" key="14">
    <source>
        <dbReference type="EMBL" id="QRG09169.1"/>
    </source>
</evidence>
<feature type="transmembrane region" description="Helical" evidence="13">
    <location>
        <begin position="316"/>
        <end position="337"/>
    </location>
</feature>
<dbReference type="AlphaFoldDB" id="A0A974PTL1"/>
<comment type="subcellular location">
    <subcellularLocation>
        <location evidence="2 13">Cell membrane</location>
        <topology evidence="2 13">Multi-pass membrane protein</topology>
    </subcellularLocation>
</comment>
<keyword evidence="15" id="KW-1185">Reference proteome</keyword>
<feature type="transmembrane region" description="Helical" evidence="13">
    <location>
        <begin position="273"/>
        <end position="295"/>
    </location>
</feature>